<dbReference type="Proteomes" id="UP000002420">
    <property type="component" value="Chromosome"/>
</dbReference>
<evidence type="ECO:0000256" key="2">
    <source>
        <dbReference type="SAM" id="SignalP"/>
    </source>
</evidence>
<feature type="compositionally biased region" description="Low complexity" evidence="1">
    <location>
        <begin position="67"/>
        <end position="81"/>
    </location>
</feature>
<dbReference type="OrthoDB" id="5398692at2"/>
<reference evidence="3 4" key="1">
    <citation type="submission" date="2008-05" db="EMBL/GenBank/DDBJ databases">
        <title>Complete sequence of chromosome of Geobacter lovleyi SZ.</title>
        <authorList>
            <consortium name="US DOE Joint Genome Institute"/>
            <person name="Lucas S."/>
            <person name="Copeland A."/>
            <person name="Lapidus A."/>
            <person name="Glavina del Rio T."/>
            <person name="Dalin E."/>
            <person name="Tice H."/>
            <person name="Bruce D."/>
            <person name="Goodwin L."/>
            <person name="Pitluck S."/>
            <person name="Chertkov O."/>
            <person name="Meincke L."/>
            <person name="Brettin T."/>
            <person name="Detter J.C."/>
            <person name="Han C."/>
            <person name="Tapia R."/>
            <person name="Kuske C.R."/>
            <person name="Schmutz J."/>
            <person name="Larimer F."/>
            <person name="Land M."/>
            <person name="Hauser L."/>
            <person name="Kyrpides N."/>
            <person name="Mikhailova N."/>
            <person name="Sung Y."/>
            <person name="Fletcher K.E."/>
            <person name="Ritalahti K.M."/>
            <person name="Loeffler F.E."/>
            <person name="Richardson P."/>
        </authorList>
    </citation>
    <scope>NUCLEOTIDE SEQUENCE [LARGE SCALE GENOMIC DNA]</scope>
    <source>
        <strain evidence="4">ATCC BAA-1151 / DSM 17278 / SZ</strain>
    </source>
</reference>
<organism evidence="3 4">
    <name type="scientific">Trichlorobacter lovleyi (strain ATCC BAA-1151 / DSM 17278 / SZ)</name>
    <name type="common">Geobacter lovleyi</name>
    <dbReference type="NCBI Taxonomy" id="398767"/>
    <lineage>
        <taxon>Bacteria</taxon>
        <taxon>Pseudomonadati</taxon>
        <taxon>Thermodesulfobacteriota</taxon>
        <taxon>Desulfuromonadia</taxon>
        <taxon>Geobacterales</taxon>
        <taxon>Geobacteraceae</taxon>
        <taxon>Trichlorobacter</taxon>
    </lineage>
</organism>
<sequence length="111" mass="12116">MKKWNLITAALLTLVCANICFADTLVITYRSGKTQTVSLDEPSTTINSWQFVGGTAAATPQQQPVVQQPAPHQEAPKAAAETVKETKKPDSKISDKKSNTRFMWNAKPIAD</sequence>
<evidence type="ECO:0000256" key="1">
    <source>
        <dbReference type="SAM" id="MobiDB-lite"/>
    </source>
</evidence>
<dbReference type="STRING" id="398767.Glov_1174"/>
<dbReference type="EMBL" id="CP001089">
    <property type="protein sequence ID" value="ACD94896.1"/>
    <property type="molecule type" value="Genomic_DNA"/>
</dbReference>
<feature type="chain" id="PRO_5002786139" evidence="2">
    <location>
        <begin position="23"/>
        <end position="111"/>
    </location>
</feature>
<feature type="region of interest" description="Disordered" evidence="1">
    <location>
        <begin position="67"/>
        <end position="111"/>
    </location>
</feature>
<dbReference type="AlphaFoldDB" id="B3E6S1"/>
<dbReference type="HOGENOM" id="CLU_2154752_0_0_7"/>
<keyword evidence="2" id="KW-0732">Signal</keyword>
<keyword evidence="4" id="KW-1185">Reference proteome</keyword>
<protein>
    <submittedName>
        <fullName evidence="3">Uncharacterized protein</fullName>
    </submittedName>
</protein>
<gene>
    <name evidence="3" type="ordered locus">Glov_1174</name>
</gene>
<feature type="signal peptide" evidence="2">
    <location>
        <begin position="1"/>
        <end position="22"/>
    </location>
</feature>
<name>B3E6S1_TRIL1</name>
<evidence type="ECO:0000313" key="3">
    <source>
        <dbReference type="EMBL" id="ACD94896.1"/>
    </source>
</evidence>
<accession>B3E6S1</accession>
<dbReference type="KEGG" id="glo:Glov_1174"/>
<dbReference type="RefSeq" id="WP_012469245.1">
    <property type="nucleotide sequence ID" value="NC_010814.1"/>
</dbReference>
<proteinExistence type="predicted"/>
<feature type="compositionally biased region" description="Basic and acidic residues" evidence="1">
    <location>
        <begin position="82"/>
        <end position="98"/>
    </location>
</feature>
<evidence type="ECO:0000313" key="4">
    <source>
        <dbReference type="Proteomes" id="UP000002420"/>
    </source>
</evidence>